<dbReference type="Pfam" id="PF00034">
    <property type="entry name" value="Cytochrom_C"/>
    <property type="match status" value="1"/>
</dbReference>
<evidence type="ECO:0000259" key="9">
    <source>
        <dbReference type="PROSITE" id="PS51007"/>
    </source>
</evidence>
<evidence type="ECO:0000256" key="4">
    <source>
        <dbReference type="ARBA" id="ARBA00022982"/>
    </source>
</evidence>
<dbReference type="PROSITE" id="PS51007">
    <property type="entry name" value="CYTC"/>
    <property type="match status" value="2"/>
</dbReference>
<dbReference type="AlphaFoldDB" id="A0A4Y4CXN0"/>
<evidence type="ECO:0000256" key="5">
    <source>
        <dbReference type="ARBA" id="ARBA00023004"/>
    </source>
</evidence>
<keyword evidence="3 6" id="KW-0479">Metal-binding</keyword>
<feature type="region of interest" description="Disordered" evidence="7">
    <location>
        <begin position="245"/>
        <end position="266"/>
    </location>
</feature>
<dbReference type="InterPro" id="IPR036909">
    <property type="entry name" value="Cyt_c-like_dom_sf"/>
</dbReference>
<evidence type="ECO:0000256" key="1">
    <source>
        <dbReference type="ARBA" id="ARBA00022448"/>
    </source>
</evidence>
<dbReference type="GO" id="GO:0020037">
    <property type="term" value="F:heme binding"/>
    <property type="evidence" value="ECO:0007669"/>
    <property type="project" value="InterPro"/>
</dbReference>
<dbReference type="GO" id="GO:0009055">
    <property type="term" value="F:electron transfer activity"/>
    <property type="evidence" value="ECO:0007669"/>
    <property type="project" value="InterPro"/>
</dbReference>
<dbReference type="InterPro" id="IPR051811">
    <property type="entry name" value="Cytochrome_c550/c551-like"/>
</dbReference>
<accession>A0A4Y4CXN0</accession>
<gene>
    <name evidence="10" type="ORF">ZRA01_13930</name>
</gene>
<protein>
    <recommendedName>
        <fullName evidence="9">Cytochrome c domain-containing protein</fullName>
    </recommendedName>
</protein>
<comment type="PTM">
    <text evidence="6">Binds 1 heme c group covalently per subunit.</text>
</comment>
<evidence type="ECO:0000256" key="8">
    <source>
        <dbReference type="SAM" id="SignalP"/>
    </source>
</evidence>
<keyword evidence="11" id="KW-1185">Reference proteome</keyword>
<feature type="domain" description="Cytochrome c" evidence="9">
    <location>
        <begin position="61"/>
        <end position="160"/>
    </location>
</feature>
<dbReference type="Pfam" id="PF13442">
    <property type="entry name" value="Cytochrome_CBB3"/>
    <property type="match status" value="1"/>
</dbReference>
<dbReference type="PRINTS" id="PR00606">
    <property type="entry name" value="CYTCHROMECID"/>
</dbReference>
<keyword evidence="2 6" id="KW-0349">Heme</keyword>
<keyword evidence="5 6" id="KW-0408">Iron</keyword>
<evidence type="ECO:0000256" key="2">
    <source>
        <dbReference type="ARBA" id="ARBA00022617"/>
    </source>
</evidence>
<comment type="caution">
    <text evidence="10">The sequence shown here is derived from an EMBL/GenBank/DDBJ whole genome shotgun (WGS) entry which is preliminary data.</text>
</comment>
<keyword evidence="4" id="KW-0249">Electron transport</keyword>
<dbReference type="OrthoDB" id="9811281at2"/>
<name>A0A4Y4CXN0_ZOORA</name>
<dbReference type="Gene3D" id="1.10.760.10">
    <property type="entry name" value="Cytochrome c-like domain"/>
    <property type="match status" value="2"/>
</dbReference>
<dbReference type="InterPro" id="IPR009056">
    <property type="entry name" value="Cyt_c-like_dom"/>
</dbReference>
<evidence type="ECO:0000256" key="6">
    <source>
        <dbReference type="PIRSR" id="PIRSR602324-1"/>
    </source>
</evidence>
<evidence type="ECO:0000313" key="11">
    <source>
        <dbReference type="Proteomes" id="UP000318422"/>
    </source>
</evidence>
<evidence type="ECO:0000256" key="3">
    <source>
        <dbReference type="ARBA" id="ARBA00022723"/>
    </source>
</evidence>
<feature type="binding site" description="covalent" evidence="6">
    <location>
        <position position="334"/>
    </location>
    <ligand>
        <name>heme c</name>
        <dbReference type="ChEBI" id="CHEBI:61717"/>
    </ligand>
</feature>
<dbReference type="EMBL" id="BJNV01000016">
    <property type="protein sequence ID" value="GEC95320.1"/>
    <property type="molecule type" value="Genomic_DNA"/>
</dbReference>
<feature type="binding site" description="covalent" evidence="6">
    <location>
        <position position="285"/>
    </location>
    <ligand>
        <name>heme c</name>
        <dbReference type="ChEBI" id="CHEBI:61717"/>
    </ligand>
</feature>
<dbReference type="GO" id="GO:0005506">
    <property type="term" value="F:iron ion binding"/>
    <property type="evidence" value="ECO:0007669"/>
    <property type="project" value="InterPro"/>
</dbReference>
<dbReference type="PANTHER" id="PTHR37823">
    <property type="entry name" value="CYTOCHROME C-553-LIKE"/>
    <property type="match status" value="1"/>
</dbReference>
<dbReference type="InterPro" id="IPR002324">
    <property type="entry name" value="Cyt_c_ID"/>
</dbReference>
<dbReference type="RefSeq" id="WP_141350702.1">
    <property type="nucleotide sequence ID" value="NZ_BJNV01000016.1"/>
</dbReference>
<proteinExistence type="predicted"/>
<dbReference type="Proteomes" id="UP000318422">
    <property type="component" value="Unassembled WGS sequence"/>
</dbReference>
<evidence type="ECO:0000313" key="10">
    <source>
        <dbReference type="EMBL" id="GEC95320.1"/>
    </source>
</evidence>
<reference evidence="10 11" key="1">
    <citation type="submission" date="2019-06" db="EMBL/GenBank/DDBJ databases">
        <title>Whole genome shotgun sequence of Zoogloea ramigera NBRC 15342.</title>
        <authorList>
            <person name="Hosoyama A."/>
            <person name="Uohara A."/>
            <person name="Ohji S."/>
            <person name="Ichikawa N."/>
        </authorList>
    </citation>
    <scope>NUCLEOTIDE SEQUENCE [LARGE SCALE GENOMIC DNA]</scope>
    <source>
        <strain evidence="10 11">NBRC 15342</strain>
    </source>
</reference>
<feature type="binding site" description="covalent" evidence="6">
    <location>
        <position position="289"/>
    </location>
    <ligand>
        <name>heme c</name>
        <dbReference type="ChEBI" id="CHEBI:61717"/>
    </ligand>
</feature>
<keyword evidence="8" id="KW-0732">Signal</keyword>
<feature type="signal peptide" evidence="8">
    <location>
        <begin position="1"/>
        <end position="26"/>
    </location>
</feature>
<dbReference type="PANTHER" id="PTHR37823:SF4">
    <property type="entry name" value="MENAQUINOL-CYTOCHROME C REDUCTASE CYTOCHROME B_C SUBUNIT"/>
    <property type="match status" value="1"/>
</dbReference>
<sequence length="359" mass="37141">MSRFSKATLAAALAIGLAGGVTGALADGKYSGVGRAATPAEIHAWDIDVRPDFKGLRPGRGSVAQGEEVWEAKCASCHGSFGESNEVHTPLIGGTTKDDIKTGRVASLAKGDAPQRTAIMKVATVSTLFDYINRAMPLTAPKSLSNDEVYGLVAYLLNQAEVVPADFTLSDKNIAEAQARMPNRNGMNTDHGMWPGASAARDGIGNGGKPDVKNTACMSHCKTEVKIASLLPVYAEAAHGNIAEQNRPVGPVRGKDTSGKAAAPAAAAPLSENAAATKLAADNGCMACHGTANKIVGPGYNEVAAKYKGQADAESKLVAKLKAGGQGVWGAIPMPAQTQLKDEDARRLVKWILSGAKAQ</sequence>
<keyword evidence="1" id="KW-0813">Transport</keyword>
<feature type="domain" description="Cytochrome c" evidence="9">
    <location>
        <begin position="254"/>
        <end position="356"/>
    </location>
</feature>
<dbReference type="SUPFAM" id="SSF46626">
    <property type="entry name" value="Cytochrome c"/>
    <property type="match status" value="2"/>
</dbReference>
<organism evidence="10 11">
    <name type="scientific">Zoogloea ramigera</name>
    <dbReference type="NCBI Taxonomy" id="350"/>
    <lineage>
        <taxon>Bacteria</taxon>
        <taxon>Pseudomonadati</taxon>
        <taxon>Pseudomonadota</taxon>
        <taxon>Betaproteobacteria</taxon>
        <taxon>Rhodocyclales</taxon>
        <taxon>Zoogloeaceae</taxon>
        <taxon>Zoogloea</taxon>
    </lineage>
</organism>
<feature type="chain" id="PRO_5021414270" description="Cytochrome c domain-containing protein" evidence="8">
    <location>
        <begin position="27"/>
        <end position="359"/>
    </location>
</feature>
<evidence type="ECO:0000256" key="7">
    <source>
        <dbReference type="SAM" id="MobiDB-lite"/>
    </source>
</evidence>